<keyword evidence="2" id="KW-1133">Transmembrane helix</keyword>
<reference evidence="3" key="1">
    <citation type="submission" date="2013-10" db="EMBL/GenBank/DDBJ databases">
        <title>Genomic analysis of the causative agents of coccidiosis in chickens.</title>
        <authorList>
            <person name="Reid A.J."/>
            <person name="Blake D."/>
            <person name="Billington K."/>
            <person name="Browne H."/>
            <person name="Dunn M."/>
            <person name="Hung S."/>
            <person name="Kawahara F."/>
            <person name="Miranda-Saavedra D."/>
            <person name="Mourier T."/>
            <person name="Nagra H."/>
            <person name="Otto T.D."/>
            <person name="Rawlings N."/>
            <person name="Sanchez A."/>
            <person name="Sanders M."/>
            <person name="Subramaniam C."/>
            <person name="Tay Y."/>
            <person name="Dear P."/>
            <person name="Doerig C."/>
            <person name="Gruber A."/>
            <person name="Parkinson J."/>
            <person name="Shirley M."/>
            <person name="Wan K.L."/>
            <person name="Berriman M."/>
            <person name="Tomley F."/>
            <person name="Pain A."/>
        </authorList>
    </citation>
    <scope>NUCLEOTIDE SEQUENCE [LARGE SCALE GENOMIC DNA]</scope>
    <source>
        <strain evidence="3">Weybridge</strain>
    </source>
</reference>
<feature type="region of interest" description="Disordered" evidence="1">
    <location>
        <begin position="23"/>
        <end position="42"/>
    </location>
</feature>
<keyword evidence="4" id="KW-1185">Reference proteome</keyword>
<keyword evidence="2" id="KW-0812">Transmembrane</keyword>
<name>U6MCY0_EIMMA</name>
<evidence type="ECO:0000256" key="1">
    <source>
        <dbReference type="SAM" id="MobiDB-lite"/>
    </source>
</evidence>
<evidence type="ECO:0000313" key="3">
    <source>
        <dbReference type="EMBL" id="CDJ60319.1"/>
    </source>
</evidence>
<evidence type="ECO:0008006" key="5">
    <source>
        <dbReference type="Google" id="ProtNLM"/>
    </source>
</evidence>
<dbReference type="RefSeq" id="XP_013336969.1">
    <property type="nucleotide sequence ID" value="XM_013481515.1"/>
</dbReference>
<sequence length="679" mass="75098">MQSPCGINDFPISLPYGPCGDGTPASFTKETQGSMTPPFRSPRASFRSYPRHMVAALLPVLVFVAISLYHFRLCRGWARRGNVPRLLADNWQPLVEDLTLSAILDMCLDMEEEVGNPLVSPQTQKQTGPPDQHDAQFLPYRGPGLQEITASQTWWTREPPLSSPPPNDPQFLTKEPIIQGNYDSRRDTVAVWGTRKLEEELPSTSFGKFSLQAPCVGFPLSNAAARDTSSGASGVSDAFSQPQYRHLPDFLSRPCLHPSSGVVPPVSLTASVAPGGPAVYQQQQLFRPYINLTSSPPLQAAMPRKRHLAQVEVSDPLGPHSIFKRLKGRIASLEANQNPLSGLAEQVASQMVPLHRRFELAHSSEADDADRLLKAVQAVPLQWLPPPLGHSSFNTYSDTDVLDLSVSSRLPKESAEPNDLASVPRQRLSFDSSEGLQRPSCTCVGRITRDSSGTVPGAEASHSHSGNLQQASVISHPFYRLPKLETGARLKEFSVRDAFEYSKTLRVHEPLLHYIRSSLVKDTLSEDEANGVLRISERLVSHLYHFQATAVSTLRPSNAVSVLGRRYLMLDALAGAVQVLGPPMRAREWWQKLVGAVQSRVVLFPSVYRDERARAYAALAVRLSTAIDVLKQGIRPDASETVSLKRDLLCREVCHPEFRRPPYDPWRRDDMDAGGDQKR</sequence>
<gene>
    <name evidence="3" type="ORF">EMWEY_00029510</name>
</gene>
<feature type="transmembrane region" description="Helical" evidence="2">
    <location>
        <begin position="53"/>
        <end position="71"/>
    </location>
</feature>
<evidence type="ECO:0000313" key="4">
    <source>
        <dbReference type="Proteomes" id="UP000030763"/>
    </source>
</evidence>
<dbReference type="OMA" id="CENGRTK"/>
<evidence type="ECO:0000256" key="2">
    <source>
        <dbReference type="SAM" id="Phobius"/>
    </source>
</evidence>
<dbReference type="Proteomes" id="UP000030763">
    <property type="component" value="Unassembled WGS sequence"/>
</dbReference>
<dbReference type="GeneID" id="25336937"/>
<proteinExistence type="predicted"/>
<accession>U6MCY0</accession>
<dbReference type="OrthoDB" id="347684at2759"/>
<feature type="region of interest" description="Disordered" evidence="1">
    <location>
        <begin position="409"/>
        <end position="433"/>
    </location>
</feature>
<protein>
    <recommendedName>
        <fullName evidence="5">Transmembrane protein</fullName>
    </recommendedName>
</protein>
<reference evidence="3" key="2">
    <citation type="submission" date="2013-10" db="EMBL/GenBank/DDBJ databases">
        <authorList>
            <person name="Aslett M."/>
        </authorList>
    </citation>
    <scope>NUCLEOTIDE SEQUENCE [LARGE SCALE GENOMIC DNA]</scope>
    <source>
        <strain evidence="3">Weybridge</strain>
    </source>
</reference>
<feature type="compositionally biased region" description="Polar residues" evidence="1">
    <location>
        <begin position="25"/>
        <end position="35"/>
    </location>
</feature>
<organism evidence="3 4">
    <name type="scientific">Eimeria maxima</name>
    <name type="common">Coccidian parasite</name>
    <dbReference type="NCBI Taxonomy" id="5804"/>
    <lineage>
        <taxon>Eukaryota</taxon>
        <taxon>Sar</taxon>
        <taxon>Alveolata</taxon>
        <taxon>Apicomplexa</taxon>
        <taxon>Conoidasida</taxon>
        <taxon>Coccidia</taxon>
        <taxon>Eucoccidiorida</taxon>
        <taxon>Eimeriorina</taxon>
        <taxon>Eimeriidae</taxon>
        <taxon>Eimeria</taxon>
    </lineage>
</organism>
<dbReference type="AlphaFoldDB" id="U6MCY0"/>
<dbReference type="VEuPathDB" id="ToxoDB:EMWEY_00029510"/>
<dbReference type="EMBL" id="HG721747">
    <property type="protein sequence ID" value="CDJ60319.1"/>
    <property type="molecule type" value="Genomic_DNA"/>
</dbReference>
<keyword evidence="2" id="KW-0472">Membrane</keyword>